<sequence>IQTASTNICERLCNKSIHEISLLLNIPPSTVSGIITKRKQLGKTTTQPQSDGPGKMTERRQRMLKHTVRRSRQLSAESIAKDLQTSSGFRLAQQQCVESFMEWVSMAEELHPSLTSPSAMQSVGCSGVKHATTGL</sequence>
<feature type="non-terminal residue" evidence="2">
    <location>
        <position position="1"/>
    </location>
</feature>
<dbReference type="Gene3D" id="1.10.10.10">
    <property type="entry name" value="Winged helix-like DNA-binding domain superfamily/Winged helix DNA-binding domain"/>
    <property type="match status" value="1"/>
</dbReference>
<dbReference type="InterPro" id="IPR036388">
    <property type="entry name" value="WH-like_DNA-bd_sf"/>
</dbReference>
<protein>
    <recommendedName>
        <fullName evidence="4">Transposase</fullName>
    </recommendedName>
</protein>
<organism evidence="2 3">
    <name type="scientific">Staurois parvus</name>
    <dbReference type="NCBI Taxonomy" id="386267"/>
    <lineage>
        <taxon>Eukaryota</taxon>
        <taxon>Metazoa</taxon>
        <taxon>Chordata</taxon>
        <taxon>Craniata</taxon>
        <taxon>Vertebrata</taxon>
        <taxon>Euteleostomi</taxon>
        <taxon>Amphibia</taxon>
        <taxon>Batrachia</taxon>
        <taxon>Anura</taxon>
        <taxon>Neobatrachia</taxon>
        <taxon>Ranoidea</taxon>
        <taxon>Ranidae</taxon>
        <taxon>Staurois</taxon>
    </lineage>
</organism>
<accession>A0ABN9CFG7</accession>
<evidence type="ECO:0000256" key="1">
    <source>
        <dbReference type="SAM" id="MobiDB-lite"/>
    </source>
</evidence>
<dbReference type="EMBL" id="CATNWA010009872">
    <property type="protein sequence ID" value="CAI9558849.1"/>
    <property type="molecule type" value="Genomic_DNA"/>
</dbReference>
<dbReference type="Proteomes" id="UP001162483">
    <property type="component" value="Unassembled WGS sequence"/>
</dbReference>
<comment type="caution">
    <text evidence="2">The sequence shown here is derived from an EMBL/GenBank/DDBJ whole genome shotgun (WGS) entry which is preliminary data.</text>
</comment>
<reference evidence="2" key="1">
    <citation type="submission" date="2023-05" db="EMBL/GenBank/DDBJ databases">
        <authorList>
            <person name="Stuckert A."/>
        </authorList>
    </citation>
    <scope>NUCLEOTIDE SEQUENCE</scope>
</reference>
<proteinExistence type="predicted"/>
<evidence type="ECO:0000313" key="2">
    <source>
        <dbReference type="EMBL" id="CAI9558849.1"/>
    </source>
</evidence>
<gene>
    <name evidence="2" type="ORF">SPARVUS_LOCUS4983416</name>
</gene>
<evidence type="ECO:0000313" key="3">
    <source>
        <dbReference type="Proteomes" id="UP001162483"/>
    </source>
</evidence>
<keyword evidence="3" id="KW-1185">Reference proteome</keyword>
<name>A0ABN9CFG7_9NEOB</name>
<evidence type="ECO:0008006" key="4">
    <source>
        <dbReference type="Google" id="ProtNLM"/>
    </source>
</evidence>
<feature type="region of interest" description="Disordered" evidence="1">
    <location>
        <begin position="37"/>
        <end position="60"/>
    </location>
</feature>